<proteinExistence type="predicted"/>
<evidence type="ECO:0000313" key="1">
    <source>
        <dbReference type="EMBL" id="KAJ8926271.1"/>
    </source>
</evidence>
<dbReference type="PANTHER" id="PTHR33480:SF1">
    <property type="entry name" value="TYR RECOMBINASE DOMAIN-CONTAINING PROTEIN"/>
    <property type="match status" value="1"/>
</dbReference>
<evidence type="ECO:0000313" key="2">
    <source>
        <dbReference type="Proteomes" id="UP001162156"/>
    </source>
</evidence>
<organism evidence="1 2">
    <name type="scientific">Rhamnusium bicolor</name>
    <dbReference type="NCBI Taxonomy" id="1586634"/>
    <lineage>
        <taxon>Eukaryota</taxon>
        <taxon>Metazoa</taxon>
        <taxon>Ecdysozoa</taxon>
        <taxon>Arthropoda</taxon>
        <taxon>Hexapoda</taxon>
        <taxon>Insecta</taxon>
        <taxon>Pterygota</taxon>
        <taxon>Neoptera</taxon>
        <taxon>Endopterygota</taxon>
        <taxon>Coleoptera</taxon>
        <taxon>Polyphaga</taxon>
        <taxon>Cucujiformia</taxon>
        <taxon>Chrysomeloidea</taxon>
        <taxon>Cerambycidae</taxon>
        <taxon>Lepturinae</taxon>
        <taxon>Rhagiini</taxon>
        <taxon>Rhamnusium</taxon>
    </lineage>
</organism>
<dbReference type="EMBL" id="JANEYF010005962">
    <property type="protein sequence ID" value="KAJ8926271.1"/>
    <property type="molecule type" value="Genomic_DNA"/>
</dbReference>
<name>A0AAV8WJ35_9CUCU</name>
<sequence>MVNSKALLGDIHPKASDVLKCKVFPVLKNDDITNTIRYDRLLIIYGNIQCQKYRDQHHYDMIRSRLRLMGRFLTLLKSKCQTVTDFDSVYNPRNFDSIVETMNEMGNYDKVLGVYEKPTIPTTIGTALKYIGKLKVSDCIKNQDEKVKAETENLMALLKTDLNSTVNKTAAESLLKQKRQKTVILPSTEDIKTLNLYLLENLNKHYQVLMTGFNQHSFLQLNKLSLIKTLVFNRRRPGELQRALVTDYKNLQVIEEGNHFSIRGKLGRGVPVLITKHIKKCLDLLLSCRKQAGVDPNNPYLFGIPQTKNETNKNFRHLRAVNLIRKYSVKCGANPALEQRSFVNMSRPNLFF</sequence>
<reference evidence="1" key="1">
    <citation type="journal article" date="2023" name="Insect Mol. Biol.">
        <title>Genome sequencing provides insights into the evolution of gene families encoding plant cell wall-degrading enzymes in longhorned beetles.</title>
        <authorList>
            <person name="Shin N.R."/>
            <person name="Okamura Y."/>
            <person name="Kirsch R."/>
            <person name="Pauchet Y."/>
        </authorList>
    </citation>
    <scope>NUCLEOTIDE SEQUENCE</scope>
    <source>
        <strain evidence="1">RBIC_L_NR</strain>
    </source>
</reference>
<dbReference type="Proteomes" id="UP001162156">
    <property type="component" value="Unassembled WGS sequence"/>
</dbReference>
<dbReference type="PANTHER" id="PTHR33480">
    <property type="entry name" value="SET DOMAIN-CONTAINING PROTEIN-RELATED"/>
    <property type="match status" value="1"/>
</dbReference>
<gene>
    <name evidence="1" type="ORF">NQ314_021392</name>
</gene>
<accession>A0AAV8WJ35</accession>
<keyword evidence="2" id="KW-1185">Reference proteome</keyword>
<dbReference type="AlphaFoldDB" id="A0AAV8WJ35"/>
<comment type="caution">
    <text evidence="1">The sequence shown here is derived from an EMBL/GenBank/DDBJ whole genome shotgun (WGS) entry which is preliminary data.</text>
</comment>
<protein>
    <submittedName>
        <fullName evidence="1">Uncharacterized protein</fullName>
    </submittedName>
</protein>